<feature type="domain" description="Tyrosine specific protein phosphatases" evidence="1">
    <location>
        <begin position="90"/>
        <end position="141"/>
    </location>
</feature>
<organism evidence="2">
    <name type="scientific">Boseongicola sp. SB0664_bin_43</name>
    <dbReference type="NCBI Taxonomy" id="2604844"/>
    <lineage>
        <taxon>Bacteria</taxon>
        <taxon>Pseudomonadati</taxon>
        <taxon>Pseudomonadota</taxon>
        <taxon>Alphaproteobacteria</taxon>
        <taxon>Rhodobacterales</taxon>
        <taxon>Paracoccaceae</taxon>
        <taxon>Boseongicola</taxon>
    </lineage>
</organism>
<evidence type="ECO:0000259" key="1">
    <source>
        <dbReference type="PROSITE" id="PS50056"/>
    </source>
</evidence>
<dbReference type="SUPFAM" id="SSF52799">
    <property type="entry name" value="(Phosphotyrosine protein) phosphatases II"/>
    <property type="match status" value="1"/>
</dbReference>
<dbReference type="InterPro" id="IPR029021">
    <property type="entry name" value="Prot-tyrosine_phosphatase-like"/>
</dbReference>
<dbReference type="InterPro" id="IPR000387">
    <property type="entry name" value="Tyr_Pase_dom"/>
</dbReference>
<proteinExistence type="predicted"/>
<accession>A0A6B0XZ26</accession>
<dbReference type="PROSITE" id="PS50056">
    <property type="entry name" value="TYR_PHOSPHATASE_2"/>
    <property type="match status" value="1"/>
</dbReference>
<reference evidence="2" key="1">
    <citation type="submission" date="2019-09" db="EMBL/GenBank/DDBJ databases">
        <title>Characterisation of the sponge microbiome using genome-centric metagenomics.</title>
        <authorList>
            <person name="Engelberts J.P."/>
            <person name="Robbins S.J."/>
            <person name="De Goeij J.M."/>
            <person name="Aranda M."/>
            <person name="Bell S.C."/>
            <person name="Webster N.S."/>
        </authorList>
    </citation>
    <scope>NUCLEOTIDE SEQUENCE</scope>
    <source>
        <strain evidence="2">SB0664_bin_43</strain>
    </source>
</reference>
<evidence type="ECO:0000313" key="2">
    <source>
        <dbReference type="EMBL" id="MXY32892.1"/>
    </source>
</evidence>
<dbReference type="EMBL" id="VXRY01000084">
    <property type="protein sequence ID" value="MXY32892.1"/>
    <property type="molecule type" value="Genomic_DNA"/>
</dbReference>
<gene>
    <name evidence="2" type="ORF">F4Y60_02135</name>
</gene>
<dbReference type="Pfam" id="PF22785">
    <property type="entry name" value="Tc-R-P"/>
    <property type="match status" value="1"/>
</dbReference>
<protein>
    <submittedName>
        <fullName evidence="2">Protein phosphatase</fullName>
    </submittedName>
</protein>
<comment type="caution">
    <text evidence="2">The sequence shown here is derived from an EMBL/GenBank/DDBJ whole genome shotgun (WGS) entry which is preliminary data.</text>
</comment>
<sequence>MIGIAPMPGRGGNCAGDLTTIVSWGADVVLTMTGRHELEFAGASAMGENLEAAGVLWRHLPVTDLGAPSPETSALWPEASEAAHRALGGGGRVLAHCFGGCGRSGMALLRLMVEAGEDVDAALARLRSVRPCAVETAAQQAWAAQGSGGD</sequence>
<name>A0A6B0XZ26_9RHOB</name>
<dbReference type="Gene3D" id="3.90.190.10">
    <property type="entry name" value="Protein tyrosine phosphatase superfamily"/>
    <property type="match status" value="1"/>
</dbReference>
<dbReference type="AlphaFoldDB" id="A0A6B0XZ26"/>